<keyword evidence="2" id="KW-0964">Secreted</keyword>
<dbReference type="PRINTS" id="PR00258">
    <property type="entry name" value="SPERACTRCPTR"/>
</dbReference>
<reference evidence="10 11" key="1">
    <citation type="submission" date="2018-11" db="EMBL/GenBank/DDBJ databases">
        <title>Haplotype-resolved cattle genomes.</title>
        <authorList>
            <person name="Low W.Y."/>
            <person name="Tearle R."/>
            <person name="Bickhart D.M."/>
            <person name="Rosen B.D."/>
            <person name="Koren S."/>
            <person name="Rhie A."/>
            <person name="Hiendleder S."/>
            <person name="Phillippy A.M."/>
            <person name="Smith T.P.L."/>
            <person name="Williams J.L."/>
        </authorList>
    </citation>
    <scope>NUCLEOTIDE SEQUENCE [LARGE SCALE GENOMIC DNA]</scope>
</reference>
<dbReference type="InterPro" id="IPR001190">
    <property type="entry name" value="SRCR"/>
</dbReference>
<dbReference type="Ensembl" id="ENSBIXT00005049214.1">
    <property type="protein sequence ID" value="ENSBIXP00005018368.1"/>
    <property type="gene ID" value="ENSBIXG00005021776.1"/>
</dbReference>
<feature type="disulfide bond" evidence="7">
    <location>
        <begin position="231"/>
        <end position="295"/>
    </location>
</feature>
<dbReference type="SMART" id="SM00202">
    <property type="entry name" value="SR"/>
    <property type="match status" value="1"/>
</dbReference>
<feature type="disulfide bond" evidence="7">
    <location>
        <begin position="244"/>
        <end position="305"/>
    </location>
</feature>
<keyword evidence="5 7" id="KW-1015">Disulfide bond</keyword>
<dbReference type="PROSITE" id="PS50287">
    <property type="entry name" value="SRCR_2"/>
    <property type="match status" value="1"/>
</dbReference>
<feature type="domain" description="SRCR" evidence="9">
    <location>
        <begin position="206"/>
        <end position="306"/>
    </location>
</feature>
<dbReference type="SUPFAM" id="SSF56487">
    <property type="entry name" value="SRCR-like"/>
    <property type="match status" value="1"/>
</dbReference>
<keyword evidence="8" id="KW-0812">Transmembrane</keyword>
<dbReference type="FunFam" id="3.10.250.10:FF:000003">
    <property type="entry name" value="Deleted in malignant brain tumors 1"/>
    <property type="match status" value="1"/>
</dbReference>
<reference evidence="10" key="2">
    <citation type="submission" date="2025-05" db="UniProtKB">
        <authorList>
            <consortium name="Ensembl"/>
        </authorList>
    </citation>
    <scope>IDENTIFICATION</scope>
</reference>
<dbReference type="Proteomes" id="UP000429181">
    <property type="component" value="Chromosome 26"/>
</dbReference>
<dbReference type="Pfam" id="PF00530">
    <property type="entry name" value="SRCR"/>
    <property type="match status" value="1"/>
</dbReference>
<dbReference type="GO" id="GO:0005615">
    <property type="term" value="C:extracellular space"/>
    <property type="evidence" value="ECO:0007669"/>
    <property type="project" value="TreeGrafter"/>
</dbReference>
<evidence type="ECO:0000313" key="10">
    <source>
        <dbReference type="Ensembl" id="ENSBIXP00005018380.1"/>
    </source>
</evidence>
<evidence type="ECO:0000259" key="9">
    <source>
        <dbReference type="PROSITE" id="PS50287"/>
    </source>
</evidence>
<evidence type="ECO:0000256" key="6">
    <source>
        <dbReference type="ARBA" id="ARBA00023180"/>
    </source>
</evidence>
<dbReference type="PANTHER" id="PTHR48071">
    <property type="entry name" value="SRCR DOMAIN-CONTAINING PROTEIN"/>
    <property type="match status" value="1"/>
</dbReference>
<evidence type="ECO:0000256" key="2">
    <source>
        <dbReference type="ARBA" id="ARBA00022525"/>
    </source>
</evidence>
<evidence type="ECO:0000256" key="7">
    <source>
        <dbReference type="PROSITE-ProRule" id="PRU00196"/>
    </source>
</evidence>
<proteinExistence type="predicted"/>
<dbReference type="InterPro" id="IPR036772">
    <property type="entry name" value="SRCR-like_dom_sf"/>
</dbReference>
<protein>
    <recommendedName>
        <fullName evidence="9">SRCR domain-containing protein</fullName>
    </recommendedName>
</protein>
<dbReference type="Ensembl" id="ENSBIXT00005030724.1">
    <property type="protein sequence ID" value="ENSBIXP00005018380.1"/>
    <property type="gene ID" value="ENSBIXG00005021776.1"/>
</dbReference>
<dbReference type="GO" id="GO:0004252">
    <property type="term" value="F:serine-type endopeptidase activity"/>
    <property type="evidence" value="ECO:0007669"/>
    <property type="project" value="TreeGrafter"/>
</dbReference>
<feature type="transmembrane region" description="Helical" evidence="8">
    <location>
        <begin position="388"/>
        <end position="411"/>
    </location>
</feature>
<dbReference type="PROSITE" id="PS00420">
    <property type="entry name" value="SRCR_1"/>
    <property type="match status" value="1"/>
</dbReference>
<comment type="subcellular location">
    <subcellularLocation>
        <location evidence="1">Secreted</location>
    </subcellularLocation>
</comment>
<name>A0A4W2GIV8_BOBOX</name>
<dbReference type="AlphaFoldDB" id="A0A4W2GIV8"/>
<keyword evidence="4" id="KW-0677">Repeat</keyword>
<evidence type="ECO:0000256" key="3">
    <source>
        <dbReference type="ARBA" id="ARBA00022729"/>
    </source>
</evidence>
<organism evidence="10 11">
    <name type="scientific">Bos indicus x Bos taurus</name>
    <name type="common">Hybrid cattle</name>
    <dbReference type="NCBI Taxonomy" id="30522"/>
    <lineage>
        <taxon>Eukaryota</taxon>
        <taxon>Metazoa</taxon>
        <taxon>Chordata</taxon>
        <taxon>Craniata</taxon>
        <taxon>Vertebrata</taxon>
        <taxon>Euteleostomi</taxon>
        <taxon>Mammalia</taxon>
        <taxon>Eutheria</taxon>
        <taxon>Laurasiatheria</taxon>
        <taxon>Artiodactyla</taxon>
        <taxon>Ruminantia</taxon>
        <taxon>Pecora</taxon>
        <taxon>Bovidae</taxon>
        <taxon>Bovinae</taxon>
        <taxon>Bos</taxon>
    </lineage>
</organism>
<dbReference type="Gene3D" id="3.10.250.10">
    <property type="entry name" value="SRCR-like domain"/>
    <property type="match status" value="1"/>
</dbReference>
<keyword evidence="8" id="KW-1133">Transmembrane helix</keyword>
<evidence type="ECO:0000256" key="1">
    <source>
        <dbReference type="ARBA" id="ARBA00004613"/>
    </source>
</evidence>
<sequence>MPQCKPGAEEHRSARRSLSRGHGLRLLVASVLPSESWTVAPPRNWEARFGHQVCCEQGTGPCVTCQAPPCHPLRLTLTDHTWDLTWSWGPVSVSQWIHKSCGPDECSGSTVSSRHRVNHLDFGNKRCWSAGTSQEEHLWRVEDDRGPAIHGRAGACTDPSPGLHLSITPLPPWSPLCALCLTCLLSPPASQTQSTVVPGTESGLALRLVNGSDRCQGRVEVLYRGSWGTVCDDSWDTNDANVVCRQLGCGWAISAPGNAQFGQGSGPIVLDDVGCSGYETYLWSCSHSPWNTHNCGHSEDASVICSASQTQSTVVPDWWYPTTDYGERHSDPAQLPACNIPVHRPGCSSCLLGPGSEVTTSSTLDGCLHWPELWISFTYELCHMLLRMLLFASIRMATRALLIWAGAMAYISRILSHKATFRYSWI</sequence>
<dbReference type="GeneTree" id="ENSGT00950000183145"/>
<keyword evidence="6" id="KW-0325">Glycoprotein</keyword>
<evidence type="ECO:0000256" key="4">
    <source>
        <dbReference type="ARBA" id="ARBA00022737"/>
    </source>
</evidence>
<keyword evidence="8" id="KW-0472">Membrane</keyword>
<evidence type="ECO:0000256" key="5">
    <source>
        <dbReference type="ARBA" id="ARBA00023157"/>
    </source>
</evidence>
<evidence type="ECO:0000256" key="8">
    <source>
        <dbReference type="SAM" id="Phobius"/>
    </source>
</evidence>
<keyword evidence="3" id="KW-0732">Signal</keyword>
<dbReference type="PANTHER" id="PTHR48071:SF15">
    <property type="entry name" value="SRCR DOMAIN-CONTAINING PROTEIN"/>
    <property type="match status" value="1"/>
</dbReference>
<evidence type="ECO:0000313" key="11">
    <source>
        <dbReference type="Proteomes" id="UP000429181"/>
    </source>
</evidence>
<accession>A0A4W2GIV8</accession>
<dbReference type="GO" id="GO:0031638">
    <property type="term" value="P:zymogen activation"/>
    <property type="evidence" value="ECO:0007669"/>
    <property type="project" value="TreeGrafter"/>
</dbReference>
<dbReference type="GO" id="GO:0005886">
    <property type="term" value="C:plasma membrane"/>
    <property type="evidence" value="ECO:0007669"/>
    <property type="project" value="TreeGrafter"/>
</dbReference>
<feature type="disulfide bond" evidence="7">
    <location>
        <begin position="275"/>
        <end position="285"/>
    </location>
</feature>